<dbReference type="Proteomes" id="UP000429607">
    <property type="component" value="Unassembled WGS sequence"/>
</dbReference>
<dbReference type="EMBL" id="QXFT01000043">
    <property type="protein sequence ID" value="KAE9357956.1"/>
    <property type="molecule type" value="Genomic_DNA"/>
</dbReference>
<reference evidence="4 6" key="1">
    <citation type="submission" date="2018-09" db="EMBL/GenBank/DDBJ databases">
        <title>Genomic investigation of the strawberry pathogen Phytophthora fragariae indicates pathogenicity is determined by transcriptional variation in three key races.</title>
        <authorList>
            <person name="Adams T.M."/>
            <person name="Armitage A.D."/>
            <person name="Sobczyk M.K."/>
            <person name="Bates H.J."/>
            <person name="Dunwell J.M."/>
            <person name="Nellist C.F."/>
            <person name="Harrison R.J."/>
        </authorList>
    </citation>
    <scope>NUCLEOTIDE SEQUENCE [LARGE SCALE GENOMIC DNA]</scope>
    <source>
        <strain evidence="2 4">SCRP249</strain>
        <strain evidence="1 6">SCRP324</strain>
        <strain evidence="3 5">SCRP333</strain>
    </source>
</reference>
<comment type="caution">
    <text evidence="1">The sequence shown here is derived from an EMBL/GenBank/DDBJ whole genome shotgun (WGS) entry which is preliminary data.</text>
</comment>
<dbReference type="Proteomes" id="UP000434957">
    <property type="component" value="Unassembled WGS sequence"/>
</dbReference>
<evidence type="ECO:0000313" key="3">
    <source>
        <dbReference type="EMBL" id="KAE9357956.1"/>
    </source>
</evidence>
<evidence type="ECO:0000313" key="4">
    <source>
        <dbReference type="Proteomes" id="UP000429607"/>
    </source>
</evidence>
<evidence type="ECO:0000313" key="2">
    <source>
        <dbReference type="EMBL" id="KAE9051593.1"/>
    </source>
</evidence>
<evidence type="ECO:0000313" key="5">
    <source>
        <dbReference type="Proteomes" id="UP000434957"/>
    </source>
</evidence>
<keyword evidence="5" id="KW-1185">Reference proteome</keyword>
<evidence type="ECO:0000313" key="6">
    <source>
        <dbReference type="Proteomes" id="UP000435112"/>
    </source>
</evidence>
<accession>A0A6A3L9S6</accession>
<organism evidence="1 6">
    <name type="scientific">Phytophthora rubi</name>
    <dbReference type="NCBI Taxonomy" id="129364"/>
    <lineage>
        <taxon>Eukaryota</taxon>
        <taxon>Sar</taxon>
        <taxon>Stramenopiles</taxon>
        <taxon>Oomycota</taxon>
        <taxon>Peronosporomycetes</taxon>
        <taxon>Peronosporales</taxon>
        <taxon>Peronosporaceae</taxon>
        <taxon>Phytophthora</taxon>
    </lineage>
</organism>
<evidence type="ECO:0008006" key="7">
    <source>
        <dbReference type="Google" id="ProtNLM"/>
    </source>
</evidence>
<name>A0A6A3L9S6_9STRA</name>
<dbReference type="EMBL" id="QXFU01000918">
    <property type="protein sequence ID" value="KAE9016266.1"/>
    <property type="molecule type" value="Genomic_DNA"/>
</dbReference>
<sequence>MCNPIEGCFSVLKAAVKRYLALSHGIMLNAPRGQMQEQRMQLLEQAAASCMDCINLRLVNNMALHCAQAVAAAKHRELMEYDT</sequence>
<evidence type="ECO:0000313" key="1">
    <source>
        <dbReference type="EMBL" id="KAE9016266.1"/>
    </source>
</evidence>
<proteinExistence type="predicted"/>
<gene>
    <name evidence="2" type="ORF">PR001_g1300</name>
    <name evidence="1" type="ORF">PR002_g13704</name>
    <name evidence="3" type="ORF">PR003_g1533</name>
</gene>
<dbReference type="EMBL" id="QXFV01000039">
    <property type="protein sequence ID" value="KAE9051593.1"/>
    <property type="molecule type" value="Genomic_DNA"/>
</dbReference>
<dbReference type="Proteomes" id="UP000435112">
    <property type="component" value="Unassembled WGS sequence"/>
</dbReference>
<protein>
    <recommendedName>
        <fullName evidence="7">Tc1-like transposase DDE domain-containing protein</fullName>
    </recommendedName>
</protein>
<dbReference type="AlphaFoldDB" id="A0A6A3L9S6"/>
<dbReference type="OrthoDB" id="10302999at2759"/>